<dbReference type="PANTHER" id="PTHR11538">
    <property type="entry name" value="PHENYLALANYL-TRNA SYNTHETASE"/>
    <property type="match status" value="1"/>
</dbReference>
<dbReference type="GeneID" id="115988674"/>
<dbReference type="EnsemblPlants" id="QL05p066603:mrna">
    <property type="protein sequence ID" value="QL05p066603:mrna"/>
    <property type="gene ID" value="QL05p066603"/>
</dbReference>
<dbReference type="Proteomes" id="UP000594261">
    <property type="component" value="Chromosome 5"/>
</dbReference>
<dbReference type="Pfam" id="PF10354">
    <property type="entry name" value="BMT5-like"/>
    <property type="match status" value="1"/>
</dbReference>
<name>A0A7N2LTQ5_QUELO</name>
<reference evidence="3" key="2">
    <citation type="submission" date="2021-01" db="UniProtKB">
        <authorList>
            <consortium name="EnsemblPlants"/>
        </authorList>
    </citation>
    <scope>IDENTIFICATION</scope>
</reference>
<reference evidence="3 4" key="1">
    <citation type="journal article" date="2016" name="G3 (Bethesda)">
        <title>First Draft Assembly and Annotation of the Genome of a California Endemic Oak Quercus lobata Nee (Fagaceae).</title>
        <authorList>
            <person name="Sork V.L."/>
            <person name="Fitz-Gibbon S.T."/>
            <person name="Puiu D."/>
            <person name="Crepeau M."/>
            <person name="Gugger P.F."/>
            <person name="Sherman R."/>
            <person name="Stevens K."/>
            <person name="Langley C.H."/>
            <person name="Pellegrini M."/>
            <person name="Salzberg S.L."/>
        </authorList>
    </citation>
    <scope>NUCLEOTIDE SEQUENCE [LARGE SCALE GENOMIC DNA]</scope>
    <source>
        <strain evidence="3 4">cv. SW786</strain>
    </source>
</reference>
<dbReference type="KEGG" id="qlo:115988674"/>
<dbReference type="InterPro" id="IPR029063">
    <property type="entry name" value="SAM-dependent_MTases_sf"/>
</dbReference>
<evidence type="ECO:0000259" key="2">
    <source>
        <dbReference type="Pfam" id="PF10354"/>
    </source>
</evidence>
<dbReference type="AlphaFoldDB" id="A0A7N2LTQ5"/>
<dbReference type="PANTHER" id="PTHR11538:SF63">
    <property type="entry name" value="25S RRNA (URIDINE-N(3))-METHYLTRANSFERASE BMT5-LIKE DOMAIN-CONTAINING PROTEIN"/>
    <property type="match status" value="1"/>
</dbReference>
<evidence type="ECO:0000313" key="3">
    <source>
        <dbReference type="EnsemblPlants" id="QL05p066603:mrna"/>
    </source>
</evidence>
<protein>
    <recommendedName>
        <fullName evidence="2">25S rRNA (uridine-N(3))-methyltransferase BMT5-like domain-containing protein</fullName>
    </recommendedName>
</protein>
<dbReference type="GO" id="GO:0005737">
    <property type="term" value="C:cytoplasm"/>
    <property type="evidence" value="ECO:0007669"/>
    <property type="project" value="TreeGrafter"/>
</dbReference>
<dbReference type="GO" id="GO:0070475">
    <property type="term" value="P:rRNA base methylation"/>
    <property type="evidence" value="ECO:0007669"/>
    <property type="project" value="InterPro"/>
</dbReference>
<accession>A0A7N2LTQ5</accession>
<feature type="region of interest" description="Disordered" evidence="1">
    <location>
        <begin position="59"/>
        <end position="92"/>
    </location>
</feature>
<sequence>MRLILQAVPQEAISHYFDDFWTFAFVTSTNKKEKSRKKKYSLDLPKVFCLVTSTVMGNEEEYQEEVKESKEDHDDDDDNSDTEDEEEEEEAEIWKKHYSSKQRILLVGEGDLSFSLCLARAFGSARNIVATSLDTQEDIARKYSNGIGNVRELEERGCLVLHKVDAKQMSQHYFLKTQRFDRIVYNLPHVGFLYRESSYCQIQLNKRLVKGFLKNAKVLLQKEGEIHVTHKEGDPYNKWDLVRKAEKIGLVLHDVVPFCKDDYPGYCNKRAHGSSSDDQFRLGDCSTYKFRFNHSP</sequence>
<dbReference type="InterPro" id="IPR019446">
    <property type="entry name" value="BMT5-like"/>
</dbReference>
<dbReference type="GO" id="GO:0070042">
    <property type="term" value="F:rRNA (uridine-N3-)-methyltransferase activity"/>
    <property type="evidence" value="ECO:0007669"/>
    <property type="project" value="InterPro"/>
</dbReference>
<dbReference type="EMBL" id="LRBV02000005">
    <property type="status" value="NOT_ANNOTATED_CDS"/>
    <property type="molecule type" value="Genomic_DNA"/>
</dbReference>
<organism evidence="3 4">
    <name type="scientific">Quercus lobata</name>
    <name type="common">Valley oak</name>
    <dbReference type="NCBI Taxonomy" id="97700"/>
    <lineage>
        <taxon>Eukaryota</taxon>
        <taxon>Viridiplantae</taxon>
        <taxon>Streptophyta</taxon>
        <taxon>Embryophyta</taxon>
        <taxon>Tracheophyta</taxon>
        <taxon>Spermatophyta</taxon>
        <taxon>Magnoliopsida</taxon>
        <taxon>eudicotyledons</taxon>
        <taxon>Gunneridae</taxon>
        <taxon>Pentapetalae</taxon>
        <taxon>rosids</taxon>
        <taxon>fabids</taxon>
        <taxon>Fagales</taxon>
        <taxon>Fagaceae</taxon>
        <taxon>Quercus</taxon>
    </lineage>
</organism>
<proteinExistence type="predicted"/>
<feature type="domain" description="25S rRNA (uridine-N(3))-methyltransferase BMT5-like" evidence="2">
    <location>
        <begin position="105"/>
        <end position="270"/>
    </location>
</feature>
<dbReference type="FunCoup" id="A0A7N2LTQ5">
    <property type="interactions" value="263"/>
</dbReference>
<gene>
    <name evidence="3" type="primary">LOC115988674</name>
</gene>
<dbReference type="Gramene" id="QL05p066603:mrna">
    <property type="protein sequence ID" value="QL05p066603:mrna"/>
    <property type="gene ID" value="QL05p066603"/>
</dbReference>
<dbReference type="RefSeq" id="XP_030968136.1">
    <property type="nucleotide sequence ID" value="XM_031112276.1"/>
</dbReference>
<feature type="compositionally biased region" description="Acidic residues" evidence="1">
    <location>
        <begin position="73"/>
        <end position="91"/>
    </location>
</feature>
<evidence type="ECO:0000256" key="1">
    <source>
        <dbReference type="SAM" id="MobiDB-lite"/>
    </source>
</evidence>
<dbReference type="OMA" id="FREDSYC"/>
<dbReference type="SUPFAM" id="SSF53335">
    <property type="entry name" value="S-adenosyl-L-methionine-dependent methyltransferases"/>
    <property type="match status" value="1"/>
</dbReference>
<dbReference type="OrthoDB" id="273345at2759"/>
<evidence type="ECO:0000313" key="4">
    <source>
        <dbReference type="Proteomes" id="UP000594261"/>
    </source>
</evidence>
<dbReference type="InParanoid" id="A0A7N2LTQ5"/>
<keyword evidence="4" id="KW-1185">Reference proteome</keyword>